<dbReference type="Gene3D" id="3.20.20.80">
    <property type="entry name" value="Glycosidases"/>
    <property type="match status" value="1"/>
</dbReference>
<dbReference type="EC" id="3.2.1.39" evidence="3"/>
<comment type="catalytic activity">
    <reaction evidence="1">
        <text>Hydrolysis of (1-&gt;3)-beta-D-glucosidic linkages in (1-&gt;3)-beta-D-glucans.</text>
        <dbReference type="EC" id="3.2.1.39"/>
    </reaction>
</comment>
<dbReference type="FunFam" id="3.20.20.80:FF:000010">
    <property type="entry name" value="glucan endo-1,3-beta-glucosidase, basic"/>
    <property type="match status" value="1"/>
</dbReference>
<feature type="signal peptide" evidence="7">
    <location>
        <begin position="1"/>
        <end position="27"/>
    </location>
</feature>
<evidence type="ECO:0000256" key="2">
    <source>
        <dbReference type="ARBA" id="ARBA00008773"/>
    </source>
</evidence>
<comment type="caution">
    <text evidence="8">The sequence shown here is derived from an EMBL/GenBank/DDBJ whole genome shotgun (WGS) entry which is preliminary data.</text>
</comment>
<evidence type="ECO:0000256" key="4">
    <source>
        <dbReference type="ARBA" id="ARBA00022801"/>
    </source>
</evidence>
<dbReference type="InterPro" id="IPR044965">
    <property type="entry name" value="Glyco_hydro_17_plant"/>
</dbReference>
<name>A0A1R3HD84_COCAP</name>
<dbReference type="PANTHER" id="PTHR32227">
    <property type="entry name" value="GLUCAN ENDO-1,3-BETA-GLUCOSIDASE BG1-RELATED-RELATED"/>
    <property type="match status" value="1"/>
</dbReference>
<dbReference type="EMBL" id="AWWV01012215">
    <property type="protein sequence ID" value="OMO68299.1"/>
    <property type="molecule type" value="Genomic_DNA"/>
</dbReference>
<evidence type="ECO:0000256" key="1">
    <source>
        <dbReference type="ARBA" id="ARBA00000382"/>
    </source>
</evidence>
<evidence type="ECO:0000313" key="8">
    <source>
        <dbReference type="EMBL" id="OMO68299.1"/>
    </source>
</evidence>
<keyword evidence="5" id="KW-0326">Glycosidase</keyword>
<dbReference type="Gramene" id="OMO68299">
    <property type="protein sequence ID" value="OMO68299"/>
    <property type="gene ID" value="CCACVL1_19988"/>
</dbReference>
<evidence type="ECO:0000256" key="6">
    <source>
        <dbReference type="RuleBase" id="RU004335"/>
    </source>
</evidence>
<dbReference type="Pfam" id="PF00332">
    <property type="entry name" value="Glyco_hydro_17"/>
    <property type="match status" value="1"/>
</dbReference>
<keyword evidence="4 8" id="KW-0378">Hydrolase</keyword>
<reference evidence="8 9" key="1">
    <citation type="submission" date="2013-09" db="EMBL/GenBank/DDBJ databases">
        <title>Corchorus capsularis genome sequencing.</title>
        <authorList>
            <person name="Alam M."/>
            <person name="Haque M.S."/>
            <person name="Islam M.S."/>
            <person name="Emdad E.M."/>
            <person name="Islam M.M."/>
            <person name="Ahmed B."/>
            <person name="Halim A."/>
            <person name="Hossen Q.M.M."/>
            <person name="Hossain M.Z."/>
            <person name="Ahmed R."/>
            <person name="Khan M.M."/>
            <person name="Islam R."/>
            <person name="Rashid M.M."/>
            <person name="Khan S.A."/>
            <person name="Rahman M.S."/>
            <person name="Alam M."/>
        </authorList>
    </citation>
    <scope>NUCLEOTIDE SEQUENCE [LARGE SCALE GENOMIC DNA]</scope>
    <source>
        <strain evidence="9">cv. CVL-1</strain>
        <tissue evidence="8">Whole seedling</tissue>
    </source>
</reference>
<protein>
    <recommendedName>
        <fullName evidence="3">glucan endo-1,3-beta-D-glucosidase</fullName>
        <ecNumber evidence="3">3.2.1.39</ecNumber>
    </recommendedName>
</protein>
<feature type="chain" id="PRO_5012977937" description="glucan endo-1,3-beta-D-glucosidase" evidence="7">
    <location>
        <begin position="28"/>
        <end position="359"/>
    </location>
</feature>
<evidence type="ECO:0000256" key="7">
    <source>
        <dbReference type="SAM" id="SignalP"/>
    </source>
</evidence>
<gene>
    <name evidence="8" type="ORF">CCACVL1_19988</name>
</gene>
<evidence type="ECO:0000313" key="9">
    <source>
        <dbReference type="Proteomes" id="UP000188268"/>
    </source>
</evidence>
<dbReference type="SUPFAM" id="SSF51445">
    <property type="entry name" value="(Trans)glycosidases"/>
    <property type="match status" value="1"/>
</dbReference>
<dbReference type="AlphaFoldDB" id="A0A1R3HD84"/>
<proteinExistence type="inferred from homology"/>
<dbReference type="GO" id="GO:0042973">
    <property type="term" value="F:glucan endo-1,3-beta-D-glucosidase activity"/>
    <property type="evidence" value="ECO:0007669"/>
    <property type="project" value="UniProtKB-EC"/>
</dbReference>
<dbReference type="Proteomes" id="UP000188268">
    <property type="component" value="Unassembled WGS sequence"/>
</dbReference>
<keyword evidence="9" id="KW-1185">Reference proteome</keyword>
<dbReference type="OrthoDB" id="941679at2759"/>
<dbReference type="InterPro" id="IPR017853">
    <property type="entry name" value="GH"/>
</dbReference>
<evidence type="ECO:0000256" key="5">
    <source>
        <dbReference type="ARBA" id="ARBA00023295"/>
    </source>
</evidence>
<accession>A0A1R3HD84</accession>
<keyword evidence="7" id="KW-0732">Signal</keyword>
<dbReference type="STRING" id="210143.A0A1R3HD84"/>
<sequence length="359" mass="39370">MATFSYYMKSTILLIGLLMASLGTTSAEIGVCYGLDGNNLPSKPNVIALFNSNNIRRIRLYRTDHDAMEALRGSNIEVTLGILNENLQSMATNQGNAKNWVQTNVLNYANNVMFSYIVVGNEVEPSSPFAQYLVPAMQNIQNEINAAGFGNQIKVSTAIGMNTIGVPFPPSAGAFRSDFRPILDPVIGFLVNNQAALHLNLYPFFTYNNDPAHIPLDYALFRATSPVVTDGPYQYYNLFDAQLDTVYAALEKVGGGTSLQKDAGRSGSRDIVVSESGWPTGPGRPHPNGLDQATSIDNARIYNQNLINHVKSGTPRRPGKPIEAYIFAMFDENQKPSPNIEGHWGLFLPNGQPKYPINF</sequence>
<evidence type="ECO:0000256" key="3">
    <source>
        <dbReference type="ARBA" id="ARBA00012780"/>
    </source>
</evidence>
<organism evidence="8 9">
    <name type="scientific">Corchorus capsularis</name>
    <name type="common">Jute</name>
    <dbReference type="NCBI Taxonomy" id="210143"/>
    <lineage>
        <taxon>Eukaryota</taxon>
        <taxon>Viridiplantae</taxon>
        <taxon>Streptophyta</taxon>
        <taxon>Embryophyta</taxon>
        <taxon>Tracheophyta</taxon>
        <taxon>Spermatophyta</taxon>
        <taxon>Magnoliopsida</taxon>
        <taxon>eudicotyledons</taxon>
        <taxon>Gunneridae</taxon>
        <taxon>Pentapetalae</taxon>
        <taxon>rosids</taxon>
        <taxon>malvids</taxon>
        <taxon>Malvales</taxon>
        <taxon>Malvaceae</taxon>
        <taxon>Grewioideae</taxon>
        <taxon>Apeibeae</taxon>
        <taxon>Corchorus</taxon>
    </lineage>
</organism>
<comment type="similarity">
    <text evidence="2 6">Belongs to the glycosyl hydrolase 17 family.</text>
</comment>
<dbReference type="OMA" id="PAMINID"/>
<dbReference type="InterPro" id="IPR000490">
    <property type="entry name" value="Glyco_hydro_17"/>
</dbReference>
<dbReference type="GO" id="GO:0005975">
    <property type="term" value="P:carbohydrate metabolic process"/>
    <property type="evidence" value="ECO:0007669"/>
    <property type="project" value="InterPro"/>
</dbReference>